<accession>A0A4Y8WPP8</accession>
<dbReference type="SUPFAM" id="SSF51735">
    <property type="entry name" value="NAD(P)-binding Rossmann-fold domains"/>
    <property type="match status" value="1"/>
</dbReference>
<dbReference type="EMBL" id="SPNC01000042">
    <property type="protein sequence ID" value="TFH95677.1"/>
    <property type="molecule type" value="Genomic_DNA"/>
</dbReference>
<dbReference type="PANTHER" id="PTHR48079">
    <property type="entry name" value="PROTEIN YEEZ"/>
    <property type="match status" value="1"/>
</dbReference>
<dbReference type="STRING" id="1122973.GCA_000379925_00852"/>
<organism evidence="2 3">
    <name type="scientific">Porphyromonas levii</name>
    <dbReference type="NCBI Taxonomy" id="28114"/>
    <lineage>
        <taxon>Bacteria</taxon>
        <taxon>Pseudomonadati</taxon>
        <taxon>Bacteroidota</taxon>
        <taxon>Bacteroidia</taxon>
        <taxon>Bacteroidales</taxon>
        <taxon>Porphyromonadaceae</taxon>
        <taxon>Porphyromonas</taxon>
    </lineage>
</organism>
<dbReference type="OrthoDB" id="1490291at2"/>
<protein>
    <submittedName>
        <fullName evidence="2">NAD(P)-dependent oxidoreductase</fullName>
    </submittedName>
</protein>
<dbReference type="Proteomes" id="UP000297225">
    <property type="component" value="Unassembled WGS sequence"/>
</dbReference>
<sequence length="326" mass="36523">MTPPPRLLLTGATGFIGRYLLQELKDSGYEVWVAVRSESNRSGLESESIVEVDYGSTAQMKSAFEEIGGFDYVVHNAGVTKCSHRSTFMEVNYRNTTRLLRALEALAQRPKCFLYMSSMSSFAPNLTEQPLRSDSPQQPITEYGRSKLAAEKAIAASEIPHVILCPTGVYGKGDQDYILSIQTMKRGFSFVSGTTPQLLSFVHVRDVARAVSFLLQHPESYGERYLLCDGKDYTDRDFTQIVSQLIGRRVREVRVPLRLVKRACYIGDKLGKIIGKPLVFNQDKYPILAQHNWLCDSTPLLSLGFQPQYDLRSGIAEALGITYKSI</sequence>
<reference evidence="2 3" key="1">
    <citation type="submission" date="2019-03" db="EMBL/GenBank/DDBJ databases">
        <title>Porphyromonas levii Isolated from the Uterus of Dairy Cows.</title>
        <authorList>
            <person name="Francis A.M."/>
        </authorList>
    </citation>
    <scope>NUCLEOTIDE SEQUENCE [LARGE SCALE GENOMIC DNA]</scope>
    <source>
        <strain evidence="2 3">AF5678</strain>
    </source>
</reference>
<gene>
    <name evidence="2" type="ORF">E4P47_04005</name>
</gene>
<name>A0A4Y8WPP8_9PORP</name>
<evidence type="ECO:0000313" key="3">
    <source>
        <dbReference type="Proteomes" id="UP000297225"/>
    </source>
</evidence>
<keyword evidence="3" id="KW-1185">Reference proteome</keyword>
<dbReference type="GO" id="GO:0005737">
    <property type="term" value="C:cytoplasm"/>
    <property type="evidence" value="ECO:0007669"/>
    <property type="project" value="TreeGrafter"/>
</dbReference>
<dbReference type="InterPro" id="IPR036291">
    <property type="entry name" value="NAD(P)-bd_dom_sf"/>
</dbReference>
<comment type="caution">
    <text evidence="2">The sequence shown here is derived from an EMBL/GenBank/DDBJ whole genome shotgun (WGS) entry which is preliminary data.</text>
</comment>
<proteinExistence type="predicted"/>
<dbReference type="PANTHER" id="PTHR48079:SF6">
    <property type="entry name" value="NAD(P)-BINDING DOMAIN-CONTAINING PROTEIN-RELATED"/>
    <property type="match status" value="1"/>
</dbReference>
<dbReference type="InterPro" id="IPR051783">
    <property type="entry name" value="NAD(P)-dependent_oxidoreduct"/>
</dbReference>
<dbReference type="AlphaFoldDB" id="A0A4Y8WPP8"/>
<dbReference type="Pfam" id="PF01370">
    <property type="entry name" value="Epimerase"/>
    <property type="match status" value="1"/>
</dbReference>
<dbReference type="RefSeq" id="WP_134849439.1">
    <property type="nucleotide sequence ID" value="NZ_CP197400.1"/>
</dbReference>
<evidence type="ECO:0000313" key="2">
    <source>
        <dbReference type="EMBL" id="TFH95677.1"/>
    </source>
</evidence>
<dbReference type="GO" id="GO:0004029">
    <property type="term" value="F:aldehyde dehydrogenase (NAD+) activity"/>
    <property type="evidence" value="ECO:0007669"/>
    <property type="project" value="TreeGrafter"/>
</dbReference>
<feature type="domain" description="NAD-dependent epimerase/dehydratase" evidence="1">
    <location>
        <begin position="8"/>
        <end position="224"/>
    </location>
</feature>
<dbReference type="InterPro" id="IPR001509">
    <property type="entry name" value="Epimerase_deHydtase"/>
</dbReference>
<evidence type="ECO:0000259" key="1">
    <source>
        <dbReference type="Pfam" id="PF01370"/>
    </source>
</evidence>
<dbReference type="Gene3D" id="3.40.50.720">
    <property type="entry name" value="NAD(P)-binding Rossmann-like Domain"/>
    <property type="match status" value="1"/>
</dbReference>